<name>A0A3M7R0Q1_BRAPC</name>
<evidence type="ECO:0000313" key="2">
    <source>
        <dbReference type="EMBL" id="RNA17156.1"/>
    </source>
</evidence>
<evidence type="ECO:0000313" key="3">
    <source>
        <dbReference type="Proteomes" id="UP000276133"/>
    </source>
</evidence>
<dbReference type="Proteomes" id="UP000276133">
    <property type="component" value="Unassembled WGS sequence"/>
</dbReference>
<keyword evidence="3" id="KW-1185">Reference proteome</keyword>
<evidence type="ECO:0000256" key="1">
    <source>
        <dbReference type="SAM" id="MobiDB-lite"/>
    </source>
</evidence>
<organism evidence="2 3">
    <name type="scientific">Brachionus plicatilis</name>
    <name type="common">Marine rotifer</name>
    <name type="synonym">Brachionus muelleri</name>
    <dbReference type="NCBI Taxonomy" id="10195"/>
    <lineage>
        <taxon>Eukaryota</taxon>
        <taxon>Metazoa</taxon>
        <taxon>Spiralia</taxon>
        <taxon>Gnathifera</taxon>
        <taxon>Rotifera</taxon>
        <taxon>Eurotatoria</taxon>
        <taxon>Monogononta</taxon>
        <taxon>Pseudotrocha</taxon>
        <taxon>Ploima</taxon>
        <taxon>Brachionidae</taxon>
        <taxon>Brachionus</taxon>
    </lineage>
</organism>
<sequence>MELIYDLIVKNVPIVKIRLNYRAREEGLSQILVCHLVSNNRIEPGHAFVALTRLEENEVMLDWTGMVFHGSRLKFEVNRVCGVRRRKIEAELRLPQQKEDAEEFSGLENLPNDDPSDEERGRPKACGGGM</sequence>
<accession>A0A3M7R0Q1</accession>
<dbReference type="AlphaFoldDB" id="A0A3M7R0Q1"/>
<gene>
    <name evidence="2" type="ORF">BpHYR1_004124</name>
</gene>
<protein>
    <submittedName>
        <fullName evidence="2">Uncharacterized protein</fullName>
    </submittedName>
</protein>
<comment type="caution">
    <text evidence="2">The sequence shown here is derived from an EMBL/GenBank/DDBJ whole genome shotgun (WGS) entry which is preliminary data.</text>
</comment>
<feature type="region of interest" description="Disordered" evidence="1">
    <location>
        <begin position="97"/>
        <end position="130"/>
    </location>
</feature>
<dbReference type="OrthoDB" id="2376620at2759"/>
<dbReference type="EMBL" id="REGN01004524">
    <property type="protein sequence ID" value="RNA17156.1"/>
    <property type="molecule type" value="Genomic_DNA"/>
</dbReference>
<proteinExistence type="predicted"/>
<reference evidence="2 3" key="1">
    <citation type="journal article" date="2018" name="Sci. Rep.">
        <title>Genomic signatures of local adaptation to the degree of environmental predictability in rotifers.</title>
        <authorList>
            <person name="Franch-Gras L."/>
            <person name="Hahn C."/>
            <person name="Garcia-Roger E.M."/>
            <person name="Carmona M.J."/>
            <person name="Serra M."/>
            <person name="Gomez A."/>
        </authorList>
    </citation>
    <scope>NUCLEOTIDE SEQUENCE [LARGE SCALE GENOMIC DNA]</scope>
    <source>
        <strain evidence="2">HYR1</strain>
    </source>
</reference>